<keyword evidence="2" id="KW-1185">Reference proteome</keyword>
<sequence>MFGQIDPGKIRKPNVKDDFEILVFQENAKLNETLYKTDIWISDISGIQYDYDYGVIINKNEILEKIKNFDHVDKRFLIRLIIAHEKMHAKQYFKWGKEIFKRYSSLVSKEQLLVDETQADLVAGYNAMDTKDYKDIEPVFNFIKKISVKGLDNISEFNLEDLNFDQQLQKNEINALKLFFSLGENGNYLARGANSYQRTIAIEMGMKVAYIHRLIAYLKAHGPLSNMENEYYNQVISKSENDIYYKYVESEKWNYFYDSWSLWTARKILNLSKELNKYIHFKVLESSEDVTNQKINYKTSITNSNTKDSILINYSILLKSKPKEYNGFIISSAVNSMVRLKPGETKLISESLDISILEMLQEVKGEFQSQIVFPGQIGSLYYTALLNTKNSKEYYANRKENEVTDCYKCDQSVEDLIANLAVIHDRIENGEPEDFINGIGFQYADQDYISYGVFLRGRPFEMLVYPAKSIFKITLYSDADISVVKKYLQNIIKEIDHNEDLKYTSTVDDRKNPLIIIKNTSNLQIGSLEIVFDKMVNEFQIQLKLTKS</sequence>
<accession>A0ABX9ILS1</accession>
<comment type="caution">
    <text evidence="1">The sequence shown here is derived from an EMBL/GenBank/DDBJ whole genome shotgun (WGS) entry which is preliminary data.</text>
</comment>
<dbReference type="EMBL" id="QNUF01000008">
    <property type="protein sequence ID" value="REC75888.1"/>
    <property type="molecule type" value="Genomic_DNA"/>
</dbReference>
<evidence type="ECO:0000313" key="2">
    <source>
        <dbReference type="Proteomes" id="UP000256491"/>
    </source>
</evidence>
<dbReference type="Proteomes" id="UP000256491">
    <property type="component" value="Unassembled WGS sequence"/>
</dbReference>
<proteinExistence type="predicted"/>
<reference evidence="1 2" key="1">
    <citation type="journal article" date="2010" name="Syst. Appl. Microbiol.">
        <title>Four new species of Chryseobacterium from the rhizosphere of coastal sand dune plants, Chryseobacterium elymi sp. nov., Chryseobacterium hagamense sp. nov., Chryseobacterium lathyri sp. nov. and Chryseobacterium rhizosphaerae sp. nov.</title>
        <authorList>
            <person name="Cho S.H."/>
            <person name="Lee K.S."/>
            <person name="Shin D.S."/>
            <person name="Han J.H."/>
            <person name="Park K.S."/>
            <person name="Lee C.H."/>
            <person name="Park K.H."/>
            <person name="Kim S.B."/>
        </authorList>
    </citation>
    <scope>NUCLEOTIDE SEQUENCE [LARGE SCALE GENOMIC DNA]</scope>
    <source>
        <strain evidence="1 2">KCTC 22548</strain>
    </source>
</reference>
<gene>
    <name evidence="1" type="ORF">DRF57_08965</name>
</gene>
<name>A0ABX9ILS1_9FLAO</name>
<protein>
    <submittedName>
        <fullName evidence="1">Uncharacterized protein</fullName>
    </submittedName>
</protein>
<evidence type="ECO:0000313" key="1">
    <source>
        <dbReference type="EMBL" id="REC75888.1"/>
    </source>
</evidence>
<organism evidence="1 2">
    <name type="scientific">Chryseobacterium rhizosphaerae</name>
    <dbReference type="NCBI Taxonomy" id="395937"/>
    <lineage>
        <taxon>Bacteria</taxon>
        <taxon>Pseudomonadati</taxon>
        <taxon>Bacteroidota</taxon>
        <taxon>Flavobacteriia</taxon>
        <taxon>Flavobacteriales</taxon>
        <taxon>Weeksellaceae</taxon>
        <taxon>Chryseobacterium group</taxon>
        <taxon>Chryseobacterium</taxon>
    </lineage>
</organism>